<evidence type="ECO:0000313" key="2">
    <source>
        <dbReference type="Proteomes" id="UP001352263"/>
    </source>
</evidence>
<evidence type="ECO:0000313" key="1">
    <source>
        <dbReference type="EMBL" id="MEC4720970.1"/>
    </source>
</evidence>
<proteinExistence type="predicted"/>
<dbReference type="RefSeq" id="WP_326507684.1">
    <property type="nucleotide sequence ID" value="NZ_JAWIIV010000015.1"/>
</dbReference>
<name>A0ABU6JCB5_9BURK</name>
<comment type="caution">
    <text evidence="1">The sequence shown here is derived from an EMBL/GenBank/DDBJ whole genome shotgun (WGS) entry which is preliminary data.</text>
</comment>
<dbReference type="Proteomes" id="UP001352263">
    <property type="component" value="Unassembled WGS sequence"/>
</dbReference>
<keyword evidence="2" id="KW-1185">Reference proteome</keyword>
<accession>A0ABU6JCB5</accession>
<organism evidence="1 2">
    <name type="scientific">Noviherbaspirillum album</name>
    <dbReference type="NCBI Taxonomy" id="3080276"/>
    <lineage>
        <taxon>Bacteria</taxon>
        <taxon>Pseudomonadati</taxon>
        <taxon>Pseudomonadota</taxon>
        <taxon>Betaproteobacteria</taxon>
        <taxon>Burkholderiales</taxon>
        <taxon>Oxalobacteraceae</taxon>
        <taxon>Noviherbaspirillum</taxon>
    </lineage>
</organism>
<gene>
    <name evidence="1" type="ORF">RY831_17525</name>
</gene>
<protein>
    <submittedName>
        <fullName evidence="1">Uncharacterized protein</fullName>
    </submittedName>
</protein>
<dbReference type="EMBL" id="JAWIIV010000015">
    <property type="protein sequence ID" value="MEC4720970.1"/>
    <property type="molecule type" value="Genomic_DNA"/>
</dbReference>
<reference evidence="1 2" key="1">
    <citation type="submission" date="2023-10" db="EMBL/GenBank/DDBJ databases">
        <title>Noviherbaspirillum sp. CPCC 100848 genome assembly.</title>
        <authorList>
            <person name="Li X.Y."/>
            <person name="Fang X.M."/>
        </authorList>
    </citation>
    <scope>NUCLEOTIDE SEQUENCE [LARGE SCALE GENOMIC DNA]</scope>
    <source>
        <strain evidence="1 2">CPCC 100848</strain>
    </source>
</reference>
<sequence length="156" mass="16429">MTSSVTSNGSITKYDSFPASYNLPDPNIPALDEKLMTNLIGNFDPGVFSMLAKIGAGSAWEKDYNDLISKGDGNAAVAHIIKGLKEGKISKEDAIEFAKQVQQGANANGGGKINGGMRDALKEALGTDIDHIAKGKTRATIGFEKFLKGLLSIIGL</sequence>